<feature type="domain" description="Tail specific protease" evidence="1">
    <location>
        <begin position="249"/>
        <end position="418"/>
    </location>
</feature>
<accession>A0A3B7MPR1</accession>
<dbReference type="EMBL" id="CP032157">
    <property type="protein sequence ID" value="AXY72631.1"/>
    <property type="molecule type" value="Genomic_DNA"/>
</dbReference>
<dbReference type="Pfam" id="PF03572">
    <property type="entry name" value="Peptidase_S41"/>
    <property type="match status" value="1"/>
</dbReference>
<name>A0A3B7MPR1_9BACT</name>
<reference evidence="2 3" key="1">
    <citation type="submission" date="2018-09" db="EMBL/GenBank/DDBJ databases">
        <title>Genome sequencing of strain 6GH32-13.</title>
        <authorList>
            <person name="Weon H.-Y."/>
            <person name="Heo J."/>
            <person name="Kwon S.-W."/>
        </authorList>
    </citation>
    <scope>NUCLEOTIDE SEQUENCE [LARGE SCALE GENOMIC DNA]</scope>
    <source>
        <strain evidence="2 3">5GH32-13</strain>
    </source>
</reference>
<dbReference type="InterPro" id="IPR005151">
    <property type="entry name" value="Tail-specific_protease"/>
</dbReference>
<dbReference type="GO" id="GO:0030288">
    <property type="term" value="C:outer membrane-bounded periplasmic space"/>
    <property type="evidence" value="ECO:0007669"/>
    <property type="project" value="TreeGrafter"/>
</dbReference>
<dbReference type="Gene3D" id="3.90.226.10">
    <property type="entry name" value="2-enoyl-CoA Hydratase, Chain A, domain 1"/>
    <property type="match status" value="1"/>
</dbReference>
<organism evidence="2 3">
    <name type="scientific">Paraflavitalea soli</name>
    <dbReference type="NCBI Taxonomy" id="2315862"/>
    <lineage>
        <taxon>Bacteria</taxon>
        <taxon>Pseudomonadati</taxon>
        <taxon>Bacteroidota</taxon>
        <taxon>Chitinophagia</taxon>
        <taxon>Chitinophagales</taxon>
        <taxon>Chitinophagaceae</taxon>
        <taxon>Paraflavitalea</taxon>
    </lineage>
</organism>
<evidence type="ECO:0000313" key="2">
    <source>
        <dbReference type="EMBL" id="AXY72631.1"/>
    </source>
</evidence>
<evidence type="ECO:0000259" key="1">
    <source>
        <dbReference type="Pfam" id="PF03572"/>
    </source>
</evidence>
<keyword evidence="3" id="KW-1185">Reference proteome</keyword>
<dbReference type="AlphaFoldDB" id="A0A3B7MPR1"/>
<dbReference type="OrthoDB" id="5480566at2"/>
<dbReference type="GO" id="GO:0008236">
    <property type="term" value="F:serine-type peptidase activity"/>
    <property type="evidence" value="ECO:0007669"/>
    <property type="project" value="InterPro"/>
</dbReference>
<dbReference type="GO" id="GO:0004175">
    <property type="term" value="F:endopeptidase activity"/>
    <property type="evidence" value="ECO:0007669"/>
    <property type="project" value="TreeGrafter"/>
</dbReference>
<dbReference type="InterPro" id="IPR029045">
    <property type="entry name" value="ClpP/crotonase-like_dom_sf"/>
</dbReference>
<evidence type="ECO:0000313" key="3">
    <source>
        <dbReference type="Proteomes" id="UP000263900"/>
    </source>
</evidence>
<dbReference type="RefSeq" id="WP_119048469.1">
    <property type="nucleotide sequence ID" value="NZ_CP032157.1"/>
</dbReference>
<dbReference type="GO" id="GO:0006508">
    <property type="term" value="P:proteolysis"/>
    <property type="evidence" value="ECO:0007669"/>
    <property type="project" value="InterPro"/>
</dbReference>
<dbReference type="GO" id="GO:0007165">
    <property type="term" value="P:signal transduction"/>
    <property type="evidence" value="ECO:0007669"/>
    <property type="project" value="TreeGrafter"/>
</dbReference>
<dbReference type="PANTHER" id="PTHR32060:SF30">
    <property type="entry name" value="CARBOXY-TERMINAL PROCESSING PROTEASE CTPA"/>
    <property type="match status" value="1"/>
</dbReference>
<sequence length="494" mass="55997">MHPKAIAILICLGLYVSVIAQSGTQKKGPGKTALLADLDLYRHILEKAHAGLYKYHTKKQVDSLFDHYRQQIRPGTTLLDFYRYVSTILSYIGSLHDDVSLPQSYLDSMVTRPAFFPYPVSVVNNKLLVNIDGQQIPAGAEIVSINGLPLPSILPRLYKYYTTDGLNTTGKLLGIGSSFSLFYRYEFGPVQQFHVVYKPFPSQQTASTTLPAVTYRDYQILRKKRHSLYLDTLLDNRYTFQLIDSLQAAILTVNTFSLGNATSPKHAAYKQFLQQSFATLKEKKIRHLVVDIRKNGGGSDPNDLLTYSYLTDHPFKENKQAFTLFQKVPYRQYFYTDDSTDITDIEENFLEEHNQLRQGRYYQNPDFNPFWQPDSLAFKGRIYLLIGPAVASAASLFASMVRSDEGSSLVIGEESMGGYYGHTGHNSVAYELPHTHINFSFSVVDLLQYVEKKKEIPFGSGIKPHHIVTQSQQDFISNRDAVMQFTLGLIRGKN</sequence>
<proteinExistence type="predicted"/>
<dbReference type="KEGG" id="pseg:D3H65_00980"/>
<dbReference type="PANTHER" id="PTHR32060">
    <property type="entry name" value="TAIL-SPECIFIC PROTEASE"/>
    <property type="match status" value="1"/>
</dbReference>
<protein>
    <submittedName>
        <fullName evidence="2">Peptidase S41</fullName>
    </submittedName>
</protein>
<gene>
    <name evidence="2" type="ORF">D3H65_00980</name>
</gene>
<dbReference type="Proteomes" id="UP000263900">
    <property type="component" value="Chromosome"/>
</dbReference>
<dbReference type="SUPFAM" id="SSF52096">
    <property type="entry name" value="ClpP/crotonase"/>
    <property type="match status" value="1"/>
</dbReference>